<accession>A0ABT8ZL94</accession>
<name>A0ABT8ZL94_9SPHN</name>
<dbReference type="InterPro" id="IPR013656">
    <property type="entry name" value="PAS_4"/>
</dbReference>
<feature type="domain" description="PAS fold-4" evidence="1">
    <location>
        <begin position="24"/>
        <end position="118"/>
    </location>
</feature>
<dbReference type="EMBL" id="JAUQOM010000003">
    <property type="protein sequence ID" value="MDO7835231.1"/>
    <property type="molecule type" value="Genomic_DNA"/>
</dbReference>
<keyword evidence="3" id="KW-1185">Reference proteome</keyword>
<evidence type="ECO:0000259" key="1">
    <source>
        <dbReference type="Pfam" id="PF08448"/>
    </source>
</evidence>
<reference evidence="2" key="1">
    <citation type="submission" date="2023-07" db="EMBL/GenBank/DDBJ databases">
        <title>Bacterial whole genome sequence for Sphingobium sp. HBC34.</title>
        <authorList>
            <person name="Le V."/>
            <person name="Ko S.-R."/>
            <person name="Ahn C.-Y."/>
            <person name="Oh H.-M."/>
        </authorList>
    </citation>
    <scope>NUCLEOTIDE SEQUENCE</scope>
    <source>
        <strain evidence="2">HBC34</strain>
    </source>
</reference>
<dbReference type="InterPro" id="IPR035965">
    <property type="entry name" value="PAS-like_dom_sf"/>
</dbReference>
<sequence length="244" mass="26525">MLAVEDGVAPAPDRTFELAARMHQGLILCGADLAIDYANSVALAMTRRWNRPLEGQHLWDAFPELTGTLTEAHIRHSLSSGEASAADIPSPFRDDSWLHLQTFPFGQGVALLMRDITADLQRHRLADVKSAMLKAMGVHGGLSYVRMSARGFIEVTDDNFCTLVGLSAERLKRVAMADLVELSVRPHFREQLEGVLRGDGDRRVTTHLLTNGGTVASVDAAIARLHGIYGTEGAIMLMTPAQTA</sequence>
<dbReference type="SUPFAM" id="SSF55785">
    <property type="entry name" value="PYP-like sensor domain (PAS domain)"/>
    <property type="match status" value="2"/>
</dbReference>
<evidence type="ECO:0000313" key="2">
    <source>
        <dbReference type="EMBL" id="MDO7835231.1"/>
    </source>
</evidence>
<organism evidence="2 3">
    <name type="scientific">Sphingobium cyanobacteriorum</name>
    <dbReference type="NCBI Taxonomy" id="3063954"/>
    <lineage>
        <taxon>Bacteria</taxon>
        <taxon>Pseudomonadati</taxon>
        <taxon>Pseudomonadota</taxon>
        <taxon>Alphaproteobacteria</taxon>
        <taxon>Sphingomonadales</taxon>
        <taxon>Sphingomonadaceae</taxon>
        <taxon>Sphingobium</taxon>
    </lineage>
</organism>
<protein>
    <submittedName>
        <fullName evidence="2">PAS domain-containing protein</fullName>
    </submittedName>
</protein>
<comment type="caution">
    <text evidence="2">The sequence shown here is derived from an EMBL/GenBank/DDBJ whole genome shotgun (WGS) entry which is preliminary data.</text>
</comment>
<dbReference type="Pfam" id="PF08448">
    <property type="entry name" value="PAS_4"/>
    <property type="match status" value="1"/>
</dbReference>
<dbReference type="RefSeq" id="WP_304535658.1">
    <property type="nucleotide sequence ID" value="NZ_JAUQOM010000003.1"/>
</dbReference>
<proteinExistence type="predicted"/>
<dbReference type="Proteomes" id="UP001176471">
    <property type="component" value="Unassembled WGS sequence"/>
</dbReference>
<dbReference type="Gene3D" id="3.30.450.20">
    <property type="entry name" value="PAS domain"/>
    <property type="match status" value="1"/>
</dbReference>
<evidence type="ECO:0000313" key="3">
    <source>
        <dbReference type="Proteomes" id="UP001176471"/>
    </source>
</evidence>
<gene>
    <name evidence="2" type="ORF">Q4610_09225</name>
</gene>